<dbReference type="EMBL" id="RRCN01000001">
    <property type="protein sequence ID" value="RRJ66616.1"/>
    <property type="molecule type" value="Genomic_DNA"/>
</dbReference>
<dbReference type="Gene3D" id="3.40.190.10">
    <property type="entry name" value="Periplasmic binding protein-like II"/>
    <property type="match status" value="1"/>
</dbReference>
<organism evidence="5 6">
    <name type="scientific">Paenibacillus oralis</name>
    <dbReference type="NCBI Taxonomy" id="2490856"/>
    <lineage>
        <taxon>Bacteria</taxon>
        <taxon>Bacillati</taxon>
        <taxon>Bacillota</taxon>
        <taxon>Bacilli</taxon>
        <taxon>Bacillales</taxon>
        <taxon>Paenibacillaceae</taxon>
        <taxon>Paenibacillus</taxon>
    </lineage>
</organism>
<dbReference type="AlphaFoldDB" id="A0A3P3UAA2"/>
<protein>
    <submittedName>
        <fullName evidence="5">Extracellular solute-binding protein</fullName>
    </submittedName>
</protein>
<sequence length="479" mass="53629">MNSGFWGKRLWAVIAMLSLIASLSVGCTLARPVYDEERVLRIGKIYGSADESNFRQQYVDAFEVTHPGLTIEVVPAIYEGSYGRNAAREESQDIVESLKKIMTGDNPVDVVIVSDEVLARLVRENLVKPLDPLIQKDKFDTSGIVPAVLEGAKAIGDQHIYGLSPTFSASALFYNKIIFQEAGVEPPTDNMTWDEVFNLARRVARSEGQDRIYGLSFTQWRDFQGPFNYMVSDYVAPLQLKLIDEKTKTMAVNSPQWEKIWTTISELVADKVLFGGFDGQYVEQTPTYDTDLFISGDTAMLVADYSYVGQLRDAKENVEKNNGFSKIDWDVAAYPTHPKVPEIGGIELNSLTAINSAAPNLEDAWEFVKFLNGDDYAKIRSHSGSELVARKKYIRPQGGLDYHIEAFYARKPVPPAVSDELLMHSKELSLLLFDVEMSGETFFQKVLENQTTPKEALAEWEQAGNDMLAKLKKEPQSGE</sequence>
<evidence type="ECO:0000313" key="6">
    <source>
        <dbReference type="Proteomes" id="UP000267017"/>
    </source>
</evidence>
<dbReference type="GO" id="GO:0030313">
    <property type="term" value="C:cell envelope"/>
    <property type="evidence" value="ECO:0007669"/>
    <property type="project" value="UniProtKB-SubCell"/>
</dbReference>
<evidence type="ECO:0000256" key="4">
    <source>
        <dbReference type="ARBA" id="ARBA00022729"/>
    </source>
</evidence>
<keyword evidence="3" id="KW-0813">Transport</keyword>
<gene>
    <name evidence="5" type="ORF">EHV15_29600</name>
</gene>
<dbReference type="Proteomes" id="UP000267017">
    <property type="component" value="Unassembled WGS sequence"/>
</dbReference>
<comment type="similarity">
    <text evidence="2">Belongs to the bacterial solute-binding protein 1 family.</text>
</comment>
<proteinExistence type="inferred from homology"/>
<dbReference type="OrthoDB" id="2675752at2"/>
<comment type="subcellular location">
    <subcellularLocation>
        <location evidence="1">Cell envelope</location>
    </subcellularLocation>
</comment>
<evidence type="ECO:0000256" key="3">
    <source>
        <dbReference type="ARBA" id="ARBA00022448"/>
    </source>
</evidence>
<accession>A0A3P3UAA2</accession>
<evidence type="ECO:0000256" key="1">
    <source>
        <dbReference type="ARBA" id="ARBA00004196"/>
    </source>
</evidence>
<name>A0A3P3UAA2_9BACL</name>
<dbReference type="RefSeq" id="WP_128634394.1">
    <property type="nucleotide sequence ID" value="NZ_RRCN01000001.1"/>
</dbReference>
<dbReference type="InterPro" id="IPR050490">
    <property type="entry name" value="Bact_solute-bd_prot1"/>
</dbReference>
<keyword evidence="4" id="KW-0732">Signal</keyword>
<evidence type="ECO:0000313" key="5">
    <source>
        <dbReference type="EMBL" id="RRJ66616.1"/>
    </source>
</evidence>
<reference evidence="5 6" key="1">
    <citation type="submission" date="2018-11" db="EMBL/GenBank/DDBJ databases">
        <title>Genome sequencing of Paenibacillus sp. KCOM 3021 (= ChDC PVNT-B20).</title>
        <authorList>
            <person name="Kook J.-K."/>
            <person name="Park S.-N."/>
            <person name="Lim Y.K."/>
        </authorList>
    </citation>
    <scope>NUCLEOTIDE SEQUENCE [LARGE SCALE GENOMIC DNA]</scope>
    <source>
        <strain evidence="5 6">KCOM 3021</strain>
    </source>
</reference>
<dbReference type="SUPFAM" id="SSF53850">
    <property type="entry name" value="Periplasmic binding protein-like II"/>
    <property type="match status" value="1"/>
</dbReference>
<evidence type="ECO:0000256" key="2">
    <source>
        <dbReference type="ARBA" id="ARBA00008520"/>
    </source>
</evidence>
<keyword evidence="6" id="KW-1185">Reference proteome</keyword>
<dbReference type="PANTHER" id="PTHR43649">
    <property type="entry name" value="ARABINOSE-BINDING PROTEIN-RELATED"/>
    <property type="match status" value="1"/>
</dbReference>
<dbReference type="PANTHER" id="PTHR43649:SF31">
    <property type="entry name" value="SN-GLYCEROL-3-PHOSPHATE-BINDING PERIPLASMIC PROTEIN UGPB"/>
    <property type="match status" value="1"/>
</dbReference>
<dbReference type="InterPro" id="IPR006059">
    <property type="entry name" value="SBP"/>
</dbReference>
<dbReference type="Pfam" id="PF01547">
    <property type="entry name" value="SBP_bac_1"/>
    <property type="match status" value="1"/>
</dbReference>
<comment type="caution">
    <text evidence="5">The sequence shown here is derived from an EMBL/GenBank/DDBJ whole genome shotgun (WGS) entry which is preliminary data.</text>
</comment>